<name>A0ABV2NPF6_9HYPH</name>
<dbReference type="Proteomes" id="UP001549119">
    <property type="component" value="Unassembled WGS sequence"/>
</dbReference>
<comment type="caution">
    <text evidence="2">The sequence shown here is derived from an EMBL/GenBank/DDBJ whole genome shotgun (WGS) entry which is preliminary data.</text>
</comment>
<evidence type="ECO:0000313" key="2">
    <source>
        <dbReference type="EMBL" id="MET3868409.1"/>
    </source>
</evidence>
<gene>
    <name evidence="2" type="ORF">ABIC20_005718</name>
</gene>
<feature type="region of interest" description="Disordered" evidence="1">
    <location>
        <begin position="100"/>
        <end position="125"/>
    </location>
</feature>
<keyword evidence="3" id="KW-1185">Reference proteome</keyword>
<sequence length="149" mass="15923">MPVATVNSMRISAPSSSVQITRSGFRIWMSPTVPMSPAVTRPGPVLRRVMRLGASVCERIAMVLMLRTMSVTSSRTPGIDENSCSTPSICTEVTAAPWSDDRSTRRRALPSVVPKPRSSGSATTVATRLGSSPVVTCSLFGLISSCQFF</sequence>
<dbReference type="EMBL" id="JBEPNW010000002">
    <property type="protein sequence ID" value="MET3868409.1"/>
    <property type="molecule type" value="Genomic_DNA"/>
</dbReference>
<protein>
    <submittedName>
        <fullName evidence="2">Uncharacterized protein</fullName>
    </submittedName>
</protein>
<organism evidence="2 3">
    <name type="scientific">Methylobacterium radiotolerans</name>
    <dbReference type="NCBI Taxonomy" id="31998"/>
    <lineage>
        <taxon>Bacteria</taxon>
        <taxon>Pseudomonadati</taxon>
        <taxon>Pseudomonadota</taxon>
        <taxon>Alphaproteobacteria</taxon>
        <taxon>Hyphomicrobiales</taxon>
        <taxon>Methylobacteriaceae</taxon>
        <taxon>Methylobacterium</taxon>
    </lineage>
</organism>
<accession>A0ABV2NPF6</accession>
<reference evidence="2 3" key="1">
    <citation type="submission" date="2024-06" db="EMBL/GenBank/DDBJ databases">
        <title>Genomics of switchgrass bacterial isolates.</title>
        <authorList>
            <person name="Shade A."/>
        </authorList>
    </citation>
    <scope>NUCLEOTIDE SEQUENCE [LARGE SCALE GENOMIC DNA]</scope>
    <source>
        <strain evidence="2 3">PvP084</strain>
    </source>
</reference>
<evidence type="ECO:0000256" key="1">
    <source>
        <dbReference type="SAM" id="MobiDB-lite"/>
    </source>
</evidence>
<proteinExistence type="predicted"/>
<evidence type="ECO:0000313" key="3">
    <source>
        <dbReference type="Proteomes" id="UP001549119"/>
    </source>
</evidence>